<dbReference type="EMBL" id="BLWA01000002">
    <property type="protein sequence ID" value="GFM90808.1"/>
    <property type="molecule type" value="Genomic_DNA"/>
</dbReference>
<dbReference type="Proteomes" id="UP000614982">
    <property type="component" value="Unassembled WGS sequence"/>
</dbReference>
<accession>A0ABQ1DIJ2</accession>
<dbReference type="RefSeq" id="WP_025261093.1">
    <property type="nucleotide sequence ID" value="NZ_BLWA01000002.1"/>
</dbReference>
<organism evidence="1 2">
    <name type="scientific">Pseudomonas cichorii</name>
    <dbReference type="NCBI Taxonomy" id="36746"/>
    <lineage>
        <taxon>Bacteria</taxon>
        <taxon>Pseudomonadati</taxon>
        <taxon>Pseudomonadota</taxon>
        <taxon>Gammaproteobacteria</taxon>
        <taxon>Pseudomonadales</taxon>
        <taxon>Pseudomonadaceae</taxon>
        <taxon>Pseudomonas</taxon>
    </lineage>
</organism>
<name>A0ABQ1DIJ2_PSECI</name>
<proteinExistence type="predicted"/>
<dbReference type="GeneID" id="45543545"/>
<sequence>MNHGIADEVQTLFEALTWMLEGGELEGVTKGLPLCGSLTAEQTEEIRLRLQEKLSAVARGTVPVVVLARAQDEDQAGYFHVHFLKRYEAEETPLGWYVDVEGESCWYFKAADERCAHDLAQFFNQPEQRRKLDALRFHVGVEKSSLSLLLLGLRDAQIGVLKFGYKSAGQLELVESDMDDLSS</sequence>
<evidence type="ECO:0000313" key="2">
    <source>
        <dbReference type="Proteomes" id="UP000614982"/>
    </source>
</evidence>
<reference evidence="1 2" key="1">
    <citation type="submission" date="2020-05" db="EMBL/GenBank/DDBJ databases">
        <title>Genetic diversity of Pseudomonas cichorii.</title>
        <authorList>
            <person name="Tani S."/>
            <person name="Yagi H."/>
            <person name="Hashimoto S."/>
            <person name="Iiyama K."/>
            <person name="Furuya N."/>
        </authorList>
    </citation>
    <scope>NUCLEOTIDE SEQUENCE [LARGE SCALE GENOMIC DNA]</scope>
    <source>
        <strain evidence="1 2">LMG 2162</strain>
    </source>
</reference>
<comment type="caution">
    <text evidence="1">The sequence shown here is derived from an EMBL/GenBank/DDBJ whole genome shotgun (WGS) entry which is preliminary data.</text>
</comment>
<keyword evidence="2" id="KW-1185">Reference proteome</keyword>
<gene>
    <name evidence="1" type="ORF">PSCICP_07800</name>
</gene>
<evidence type="ECO:0000313" key="1">
    <source>
        <dbReference type="EMBL" id="GFM90808.1"/>
    </source>
</evidence>
<protein>
    <submittedName>
        <fullName evidence="1">Uncharacterized protein</fullName>
    </submittedName>
</protein>